<comment type="caution">
    <text evidence="1">The sequence shown here is derived from an EMBL/GenBank/DDBJ whole genome shotgun (WGS) entry which is preliminary data.</text>
</comment>
<name>A0A9P1FNF8_9DINO</name>
<protein>
    <submittedName>
        <fullName evidence="3">Pentatricopeptide repeat-containing protein, mitochondrial</fullName>
    </submittedName>
</protein>
<dbReference type="AlphaFoldDB" id="A0A9P1FNF8"/>
<evidence type="ECO:0000313" key="4">
    <source>
        <dbReference type="Proteomes" id="UP001152797"/>
    </source>
</evidence>
<accession>A0A9P1FNF8</accession>
<evidence type="ECO:0000313" key="2">
    <source>
        <dbReference type="EMBL" id="CAL1134170.1"/>
    </source>
</evidence>
<gene>
    <name evidence="1" type="ORF">C1SCF055_LOCUS8651</name>
</gene>
<dbReference type="EMBL" id="CAMXCT020000587">
    <property type="protein sequence ID" value="CAL1134170.1"/>
    <property type="molecule type" value="Genomic_DNA"/>
</dbReference>
<reference evidence="2" key="2">
    <citation type="submission" date="2024-04" db="EMBL/GenBank/DDBJ databases">
        <authorList>
            <person name="Chen Y."/>
            <person name="Shah S."/>
            <person name="Dougan E. K."/>
            <person name="Thang M."/>
            <person name="Chan C."/>
        </authorList>
    </citation>
    <scope>NUCLEOTIDE SEQUENCE [LARGE SCALE GENOMIC DNA]</scope>
</reference>
<dbReference type="EMBL" id="CAMXCT030000587">
    <property type="protein sequence ID" value="CAL4768107.1"/>
    <property type="molecule type" value="Genomic_DNA"/>
</dbReference>
<dbReference type="EMBL" id="CAMXCT010000587">
    <property type="protein sequence ID" value="CAI3980795.1"/>
    <property type="molecule type" value="Genomic_DNA"/>
</dbReference>
<dbReference type="Proteomes" id="UP001152797">
    <property type="component" value="Unassembled WGS sequence"/>
</dbReference>
<keyword evidence="4" id="KW-1185">Reference proteome</keyword>
<dbReference type="OrthoDB" id="410083at2759"/>
<organism evidence="1">
    <name type="scientific">Cladocopium goreaui</name>
    <dbReference type="NCBI Taxonomy" id="2562237"/>
    <lineage>
        <taxon>Eukaryota</taxon>
        <taxon>Sar</taxon>
        <taxon>Alveolata</taxon>
        <taxon>Dinophyceae</taxon>
        <taxon>Suessiales</taxon>
        <taxon>Symbiodiniaceae</taxon>
        <taxon>Cladocopium</taxon>
    </lineage>
</organism>
<evidence type="ECO:0000313" key="3">
    <source>
        <dbReference type="EMBL" id="CAL4768107.1"/>
    </source>
</evidence>
<evidence type="ECO:0000313" key="1">
    <source>
        <dbReference type="EMBL" id="CAI3980795.1"/>
    </source>
</evidence>
<reference evidence="1" key="1">
    <citation type="submission" date="2022-10" db="EMBL/GenBank/DDBJ databases">
        <authorList>
            <person name="Chen Y."/>
            <person name="Dougan E. K."/>
            <person name="Chan C."/>
            <person name="Rhodes N."/>
            <person name="Thang M."/>
        </authorList>
    </citation>
    <scope>NUCLEOTIDE SEQUENCE</scope>
</reference>
<proteinExistence type="predicted"/>
<sequence length="274" mass="31828">MLARSCYMNAGFNPVDANRMLQCFANGLYHQVGNLSEQLPGLNLKHLGCSRVGAYRLAEMAFLTSAEKTLGWLVTPPFMCHQCCQQGHGRLMVLLARNPYMRVASYFKRWMITKFGGWPNFATFVTVLMEVTNTTNCFRDCIGAEFPWLNSDDVLHLRSVKEMLDDPRIQPPRSARQFSVLRLENWKEDWKAIEDRLCSEFHHCEHLPPPPRAKGDHHAHTERLTRDVISWAKLWQDLKKPMLFRYGWDFYHLGYSTDPTKLRPLRPAQPSRST</sequence>